<name>W9RTG9_9ROSA</name>
<sequence length="213" mass="24879">MKSFEHDQKLEKDKFALSNDGNSDHCENSDFWRKHKRKVLVGAGLIGSGYVLYKLYNAHRQRLDDLERELASERRKVDELVKDQMQAHFENIQRIADTTTLPHAMQYLSNRIEEELDLSHLTDRLMKGKGQPNTLMSSEKHELWDRLKILSFTRMVLSLWTMTILSLYIRVQVNILGRHLYIDTARHLLLPIAIGSKQVQSVSVCRLVLRLLL</sequence>
<dbReference type="EMBL" id="KE344582">
    <property type="protein sequence ID" value="EXB69125.1"/>
    <property type="molecule type" value="Genomic_DNA"/>
</dbReference>
<reference evidence="3" key="1">
    <citation type="submission" date="2013-01" db="EMBL/GenBank/DDBJ databases">
        <title>Draft Genome Sequence of a Mulberry Tree, Morus notabilis C.K. Schneid.</title>
        <authorList>
            <person name="He N."/>
            <person name="Zhao S."/>
        </authorList>
    </citation>
    <scope>NUCLEOTIDE SEQUENCE</scope>
</reference>
<dbReference type="PANTHER" id="PTHR28080">
    <property type="entry name" value="PEROXISOMAL BIOGENESIS FACTOR 3"/>
    <property type="match status" value="1"/>
</dbReference>
<dbReference type="AlphaFoldDB" id="W9RTG9"/>
<dbReference type="eggNOG" id="KOG4444">
    <property type="taxonomic scope" value="Eukaryota"/>
</dbReference>
<dbReference type="InterPro" id="IPR006966">
    <property type="entry name" value="Peroxin-3"/>
</dbReference>
<dbReference type="STRING" id="981085.W9RTG9"/>
<protein>
    <submittedName>
        <fullName evidence="2">Peroxisome biogenesis protein 3-2</fullName>
    </submittedName>
</protein>
<dbReference type="PANTHER" id="PTHR28080:SF1">
    <property type="entry name" value="PEROXISOMAL BIOGENESIS FACTOR 3"/>
    <property type="match status" value="1"/>
</dbReference>
<keyword evidence="1" id="KW-0175">Coiled coil</keyword>
<evidence type="ECO:0000256" key="1">
    <source>
        <dbReference type="SAM" id="Coils"/>
    </source>
</evidence>
<dbReference type="GO" id="GO:0030674">
    <property type="term" value="F:protein-macromolecule adaptor activity"/>
    <property type="evidence" value="ECO:0007669"/>
    <property type="project" value="TreeGrafter"/>
</dbReference>
<organism evidence="2 3">
    <name type="scientific">Morus notabilis</name>
    <dbReference type="NCBI Taxonomy" id="981085"/>
    <lineage>
        <taxon>Eukaryota</taxon>
        <taxon>Viridiplantae</taxon>
        <taxon>Streptophyta</taxon>
        <taxon>Embryophyta</taxon>
        <taxon>Tracheophyta</taxon>
        <taxon>Spermatophyta</taxon>
        <taxon>Magnoliopsida</taxon>
        <taxon>eudicotyledons</taxon>
        <taxon>Gunneridae</taxon>
        <taxon>Pentapetalae</taxon>
        <taxon>rosids</taxon>
        <taxon>fabids</taxon>
        <taxon>Rosales</taxon>
        <taxon>Moraceae</taxon>
        <taxon>Moreae</taxon>
        <taxon>Morus</taxon>
    </lineage>
</organism>
<evidence type="ECO:0000313" key="2">
    <source>
        <dbReference type="EMBL" id="EXB69125.1"/>
    </source>
</evidence>
<accession>W9RTG9</accession>
<feature type="coiled-coil region" evidence="1">
    <location>
        <begin position="56"/>
        <end position="83"/>
    </location>
</feature>
<dbReference type="GO" id="GO:0045046">
    <property type="term" value="P:protein import into peroxisome membrane"/>
    <property type="evidence" value="ECO:0007669"/>
    <property type="project" value="TreeGrafter"/>
</dbReference>
<keyword evidence="3" id="KW-1185">Reference proteome</keyword>
<gene>
    <name evidence="2" type="ORF">L484_017403</name>
</gene>
<dbReference type="Proteomes" id="UP000030645">
    <property type="component" value="Unassembled WGS sequence"/>
</dbReference>
<dbReference type="GO" id="GO:0005778">
    <property type="term" value="C:peroxisomal membrane"/>
    <property type="evidence" value="ECO:0007669"/>
    <property type="project" value="InterPro"/>
</dbReference>
<evidence type="ECO:0000313" key="3">
    <source>
        <dbReference type="Proteomes" id="UP000030645"/>
    </source>
</evidence>
<proteinExistence type="predicted"/>
<dbReference type="Pfam" id="PF04882">
    <property type="entry name" value="Peroxin-3"/>
    <property type="match status" value="1"/>
</dbReference>